<comment type="caution">
    <text evidence="1">The sequence shown here is derived from an EMBL/GenBank/DDBJ whole genome shotgun (WGS) entry which is preliminary data.</text>
</comment>
<organism evidence="1 2">
    <name type="scientific">Penicillium frequentans</name>
    <dbReference type="NCBI Taxonomy" id="3151616"/>
    <lineage>
        <taxon>Eukaryota</taxon>
        <taxon>Fungi</taxon>
        <taxon>Dikarya</taxon>
        <taxon>Ascomycota</taxon>
        <taxon>Pezizomycotina</taxon>
        <taxon>Eurotiomycetes</taxon>
        <taxon>Eurotiomycetidae</taxon>
        <taxon>Eurotiales</taxon>
        <taxon>Aspergillaceae</taxon>
        <taxon>Penicillium</taxon>
    </lineage>
</organism>
<dbReference type="EMBL" id="JAQIZZ010000008">
    <property type="protein sequence ID" value="KAJ5526122.1"/>
    <property type="molecule type" value="Genomic_DNA"/>
</dbReference>
<dbReference type="SUPFAM" id="SSF50249">
    <property type="entry name" value="Nucleic acid-binding proteins"/>
    <property type="match status" value="1"/>
</dbReference>
<protein>
    <submittedName>
        <fullName evidence="1">Uncharacterized protein</fullName>
    </submittedName>
</protein>
<dbReference type="Gene3D" id="2.40.50.140">
    <property type="entry name" value="Nucleic acid-binding proteins"/>
    <property type="match status" value="1"/>
</dbReference>
<sequence length="134" mass="15214">MPEIPSSAIRVGDFILLGGRACQVIRIDDSSDQPKYVGVDIFTNQLREETASGSIMIGPDFKYYRPLDMSDGFITGMDEMGTVKQEILVLDVSNLWSRLVQAFESRRGPVWAWVLTDKNKELVVNFDTQLRLKR</sequence>
<evidence type="ECO:0000313" key="2">
    <source>
        <dbReference type="Proteomes" id="UP001220324"/>
    </source>
</evidence>
<dbReference type="SUPFAM" id="SSF50104">
    <property type="entry name" value="Translation proteins SH3-like domain"/>
    <property type="match status" value="1"/>
</dbReference>
<dbReference type="InterPro" id="IPR012340">
    <property type="entry name" value="NA-bd_OB-fold"/>
</dbReference>
<dbReference type="AlphaFoldDB" id="A0AAD6CM74"/>
<gene>
    <name evidence="1" type="ORF">N7494_012772</name>
</gene>
<dbReference type="Proteomes" id="UP001220324">
    <property type="component" value="Unassembled WGS sequence"/>
</dbReference>
<reference evidence="1 2" key="1">
    <citation type="journal article" date="2023" name="IMA Fungus">
        <title>Comparative genomic study of the Penicillium genus elucidates a diverse pangenome and 15 lateral gene transfer events.</title>
        <authorList>
            <person name="Petersen C."/>
            <person name="Sorensen T."/>
            <person name="Nielsen M.R."/>
            <person name="Sondergaard T.E."/>
            <person name="Sorensen J.L."/>
            <person name="Fitzpatrick D.A."/>
            <person name="Frisvad J.C."/>
            <person name="Nielsen K.L."/>
        </authorList>
    </citation>
    <scope>NUCLEOTIDE SEQUENCE [LARGE SCALE GENOMIC DNA]</scope>
    <source>
        <strain evidence="1 2">IBT 35679</strain>
    </source>
</reference>
<proteinExistence type="predicted"/>
<accession>A0AAD6CM74</accession>
<name>A0AAD6CM74_9EURO</name>
<keyword evidence="2" id="KW-1185">Reference proteome</keyword>
<dbReference type="InterPro" id="IPR008991">
    <property type="entry name" value="Translation_prot_SH3-like_sf"/>
</dbReference>
<dbReference type="InterPro" id="IPR014722">
    <property type="entry name" value="Rib_uL2_dom2"/>
</dbReference>
<evidence type="ECO:0000313" key="1">
    <source>
        <dbReference type="EMBL" id="KAJ5526122.1"/>
    </source>
</evidence>
<dbReference type="Gene3D" id="2.30.30.30">
    <property type="match status" value="1"/>
</dbReference>